<comment type="caution">
    <text evidence="6">The sequence shown here is derived from an EMBL/GenBank/DDBJ whole genome shotgun (WGS) entry which is preliminary data.</text>
</comment>
<evidence type="ECO:0000256" key="1">
    <source>
        <dbReference type="ARBA" id="ARBA00007118"/>
    </source>
</evidence>
<evidence type="ECO:0000313" key="6">
    <source>
        <dbReference type="EMBL" id="TEB29932.1"/>
    </source>
</evidence>
<dbReference type="PANTHER" id="PTHR23026">
    <property type="entry name" value="NADPH NITROREDUCTASE"/>
    <property type="match status" value="1"/>
</dbReference>
<dbReference type="InterPro" id="IPR029479">
    <property type="entry name" value="Nitroreductase"/>
</dbReference>
<dbReference type="InterPro" id="IPR000415">
    <property type="entry name" value="Nitroreductase-like"/>
</dbReference>
<accession>A0A4Y7T8K3</accession>
<name>A0A4Y7T8K3_COPMI</name>
<protein>
    <submittedName>
        <fullName evidence="6">Nitroreductase</fullName>
    </submittedName>
</protein>
<evidence type="ECO:0000313" key="7">
    <source>
        <dbReference type="Proteomes" id="UP000298030"/>
    </source>
</evidence>
<proteinExistence type="inferred from homology"/>
<dbReference type="OrthoDB" id="41362at2759"/>
<dbReference type="EMBL" id="QPFP01000025">
    <property type="protein sequence ID" value="TEB29932.1"/>
    <property type="molecule type" value="Genomic_DNA"/>
</dbReference>
<comment type="similarity">
    <text evidence="1">Belongs to the nitroreductase family.</text>
</comment>
<organism evidence="6 7">
    <name type="scientific">Coprinellus micaceus</name>
    <name type="common">Glistening ink-cap mushroom</name>
    <name type="synonym">Coprinus micaceus</name>
    <dbReference type="NCBI Taxonomy" id="71717"/>
    <lineage>
        <taxon>Eukaryota</taxon>
        <taxon>Fungi</taxon>
        <taxon>Dikarya</taxon>
        <taxon>Basidiomycota</taxon>
        <taxon>Agaricomycotina</taxon>
        <taxon>Agaricomycetes</taxon>
        <taxon>Agaricomycetidae</taxon>
        <taxon>Agaricales</taxon>
        <taxon>Agaricineae</taxon>
        <taxon>Psathyrellaceae</taxon>
        <taxon>Coprinellus</taxon>
    </lineage>
</organism>
<dbReference type="AlphaFoldDB" id="A0A4Y7T8K3"/>
<feature type="domain" description="Nitroreductase" evidence="5">
    <location>
        <begin position="63"/>
        <end position="249"/>
    </location>
</feature>
<sequence>MTAGSPITVGTPGEAPVIVGLVPKLASEAVPHAPTERSTVMPSLANDDDSGKAKLALTMDKLIKERFSCRFFLPREVPRSTIEQLIDAARFAPSGNNIQPWEKVYCLTGSKLSLPFRRSRMPHKSQYEYYPPLAEMPVPYGERRQGFGKALGMVLGLDRMDLKRRAEAASRNYQFYGAPVALIFTINKGLRQGSWLDVGYFLQSITLGARARGMETVTQESPSQYQAVMRKHLPISDDEIVAVCMCMGYPDMELVKKYQMPHERRDVEDILAFFD</sequence>
<dbReference type="STRING" id="71717.A0A4Y7T8K3"/>
<keyword evidence="4" id="KW-0560">Oxidoreductase</keyword>
<dbReference type="Proteomes" id="UP000298030">
    <property type="component" value="Unassembled WGS sequence"/>
</dbReference>
<dbReference type="InterPro" id="IPR050627">
    <property type="entry name" value="Nitroreductase/BluB"/>
</dbReference>
<reference evidence="6 7" key="1">
    <citation type="journal article" date="2019" name="Nat. Ecol. Evol.">
        <title>Megaphylogeny resolves global patterns of mushroom evolution.</title>
        <authorList>
            <person name="Varga T."/>
            <person name="Krizsan K."/>
            <person name="Foldi C."/>
            <person name="Dima B."/>
            <person name="Sanchez-Garcia M."/>
            <person name="Sanchez-Ramirez S."/>
            <person name="Szollosi G.J."/>
            <person name="Szarkandi J.G."/>
            <person name="Papp V."/>
            <person name="Albert L."/>
            <person name="Andreopoulos W."/>
            <person name="Angelini C."/>
            <person name="Antonin V."/>
            <person name="Barry K.W."/>
            <person name="Bougher N.L."/>
            <person name="Buchanan P."/>
            <person name="Buyck B."/>
            <person name="Bense V."/>
            <person name="Catcheside P."/>
            <person name="Chovatia M."/>
            <person name="Cooper J."/>
            <person name="Damon W."/>
            <person name="Desjardin D."/>
            <person name="Finy P."/>
            <person name="Geml J."/>
            <person name="Haridas S."/>
            <person name="Hughes K."/>
            <person name="Justo A."/>
            <person name="Karasinski D."/>
            <person name="Kautmanova I."/>
            <person name="Kiss B."/>
            <person name="Kocsube S."/>
            <person name="Kotiranta H."/>
            <person name="LaButti K.M."/>
            <person name="Lechner B.E."/>
            <person name="Liimatainen K."/>
            <person name="Lipzen A."/>
            <person name="Lukacs Z."/>
            <person name="Mihaltcheva S."/>
            <person name="Morgado L.N."/>
            <person name="Niskanen T."/>
            <person name="Noordeloos M.E."/>
            <person name="Ohm R.A."/>
            <person name="Ortiz-Santana B."/>
            <person name="Ovrebo C."/>
            <person name="Racz N."/>
            <person name="Riley R."/>
            <person name="Savchenko A."/>
            <person name="Shiryaev A."/>
            <person name="Soop K."/>
            <person name="Spirin V."/>
            <person name="Szebenyi C."/>
            <person name="Tomsovsky M."/>
            <person name="Tulloss R.E."/>
            <person name="Uehling J."/>
            <person name="Grigoriev I.V."/>
            <person name="Vagvolgyi C."/>
            <person name="Papp T."/>
            <person name="Martin F.M."/>
            <person name="Miettinen O."/>
            <person name="Hibbett D.S."/>
            <person name="Nagy L.G."/>
        </authorList>
    </citation>
    <scope>NUCLEOTIDE SEQUENCE [LARGE SCALE GENOMIC DNA]</scope>
    <source>
        <strain evidence="6 7">FP101781</strain>
    </source>
</reference>
<evidence type="ECO:0000259" key="5">
    <source>
        <dbReference type="Pfam" id="PF00881"/>
    </source>
</evidence>
<keyword evidence="3" id="KW-0288">FMN</keyword>
<dbReference type="GO" id="GO:0016491">
    <property type="term" value="F:oxidoreductase activity"/>
    <property type="evidence" value="ECO:0007669"/>
    <property type="project" value="UniProtKB-KW"/>
</dbReference>
<dbReference type="Pfam" id="PF00881">
    <property type="entry name" value="Nitroreductase"/>
    <property type="match status" value="1"/>
</dbReference>
<dbReference type="Gene3D" id="3.40.109.10">
    <property type="entry name" value="NADH Oxidase"/>
    <property type="match status" value="1"/>
</dbReference>
<evidence type="ECO:0000256" key="3">
    <source>
        <dbReference type="ARBA" id="ARBA00022643"/>
    </source>
</evidence>
<gene>
    <name evidence="6" type="ORF">FA13DRAFT_1734280</name>
</gene>
<dbReference type="CDD" id="cd02136">
    <property type="entry name" value="PnbA_NfnB-like"/>
    <property type="match status" value="1"/>
</dbReference>
<evidence type="ECO:0000256" key="2">
    <source>
        <dbReference type="ARBA" id="ARBA00022630"/>
    </source>
</evidence>
<dbReference type="PANTHER" id="PTHR23026:SF90">
    <property type="entry name" value="IODOTYROSINE DEIODINASE 1"/>
    <property type="match status" value="1"/>
</dbReference>
<keyword evidence="2" id="KW-0285">Flavoprotein</keyword>
<evidence type="ECO:0000256" key="4">
    <source>
        <dbReference type="ARBA" id="ARBA00023002"/>
    </source>
</evidence>
<keyword evidence="7" id="KW-1185">Reference proteome</keyword>
<dbReference type="SUPFAM" id="SSF55469">
    <property type="entry name" value="FMN-dependent nitroreductase-like"/>
    <property type="match status" value="1"/>
</dbReference>